<sequence length="84" mass="8872">MSSASADAASMIPLVEGYEAARGTHTCGWATRQCSAPLLPRPTDNAERGIFGPGASYNAGGLAGRKYLMPAMWDLETKQCKPLV</sequence>
<keyword evidence="7" id="KW-1185">Reference proteome</keyword>
<gene>
    <name evidence="6" type="ORF">ZIOFF_000703</name>
</gene>
<proteinExistence type="inferred from homology"/>
<dbReference type="GO" id="GO:0048046">
    <property type="term" value="C:apoplast"/>
    <property type="evidence" value="ECO:0007669"/>
    <property type="project" value="UniProtKB-SubCell"/>
</dbReference>
<dbReference type="InterPro" id="IPR006766">
    <property type="entry name" value="EXORDIUM-like"/>
</dbReference>
<evidence type="ECO:0000256" key="2">
    <source>
        <dbReference type="ARBA" id="ARBA00022523"/>
    </source>
</evidence>
<keyword evidence="2" id="KW-0052">Apoplast</keyword>
<comment type="similarity">
    <text evidence="5">Belongs to the EXORDIUM family.</text>
</comment>
<accession>A0A8J5M6S6</accession>
<evidence type="ECO:0000256" key="4">
    <source>
        <dbReference type="ARBA" id="ARBA00022729"/>
    </source>
</evidence>
<comment type="caution">
    <text evidence="6">The sequence shown here is derived from an EMBL/GenBank/DDBJ whole genome shotgun (WGS) entry which is preliminary data.</text>
</comment>
<evidence type="ECO:0000256" key="5">
    <source>
        <dbReference type="ARBA" id="ARBA00023591"/>
    </source>
</evidence>
<protein>
    <submittedName>
        <fullName evidence="6">Uncharacterized protein</fullName>
    </submittedName>
</protein>
<comment type="subcellular location">
    <subcellularLocation>
        <location evidence="1">Secreted</location>
        <location evidence="1">Extracellular space</location>
        <location evidence="1">Apoplast</location>
    </subcellularLocation>
</comment>
<evidence type="ECO:0000256" key="1">
    <source>
        <dbReference type="ARBA" id="ARBA00004271"/>
    </source>
</evidence>
<dbReference type="EMBL" id="JACMSC010000001">
    <property type="protein sequence ID" value="KAG6535680.1"/>
    <property type="molecule type" value="Genomic_DNA"/>
</dbReference>
<evidence type="ECO:0000313" key="6">
    <source>
        <dbReference type="EMBL" id="KAG6535680.1"/>
    </source>
</evidence>
<reference evidence="6 7" key="1">
    <citation type="submission" date="2020-08" db="EMBL/GenBank/DDBJ databases">
        <title>Plant Genome Project.</title>
        <authorList>
            <person name="Zhang R.-G."/>
        </authorList>
    </citation>
    <scope>NUCLEOTIDE SEQUENCE [LARGE SCALE GENOMIC DNA]</scope>
    <source>
        <tissue evidence="6">Rhizome</tissue>
    </source>
</reference>
<evidence type="ECO:0000256" key="3">
    <source>
        <dbReference type="ARBA" id="ARBA00022525"/>
    </source>
</evidence>
<dbReference type="Proteomes" id="UP000734854">
    <property type="component" value="Unassembled WGS sequence"/>
</dbReference>
<dbReference type="Pfam" id="PF04674">
    <property type="entry name" value="Phi_1"/>
    <property type="match status" value="1"/>
</dbReference>
<name>A0A8J5M6S6_ZINOF</name>
<evidence type="ECO:0000313" key="7">
    <source>
        <dbReference type="Proteomes" id="UP000734854"/>
    </source>
</evidence>
<organism evidence="6 7">
    <name type="scientific">Zingiber officinale</name>
    <name type="common">Ginger</name>
    <name type="synonym">Amomum zingiber</name>
    <dbReference type="NCBI Taxonomy" id="94328"/>
    <lineage>
        <taxon>Eukaryota</taxon>
        <taxon>Viridiplantae</taxon>
        <taxon>Streptophyta</taxon>
        <taxon>Embryophyta</taxon>
        <taxon>Tracheophyta</taxon>
        <taxon>Spermatophyta</taxon>
        <taxon>Magnoliopsida</taxon>
        <taxon>Liliopsida</taxon>
        <taxon>Zingiberales</taxon>
        <taxon>Zingiberaceae</taxon>
        <taxon>Zingiber</taxon>
    </lineage>
</organism>
<keyword evidence="3" id="KW-0964">Secreted</keyword>
<dbReference type="AlphaFoldDB" id="A0A8J5M6S6"/>
<keyword evidence="4" id="KW-0732">Signal</keyword>